<dbReference type="InterPro" id="IPR029056">
    <property type="entry name" value="Ribokinase-like"/>
</dbReference>
<keyword evidence="5" id="KW-1185">Reference proteome</keyword>
<name>A0A7J9V077_9MICO</name>
<feature type="domain" description="Carbohydrate kinase PfkB" evidence="3">
    <location>
        <begin position="4"/>
        <end position="271"/>
    </location>
</feature>
<reference evidence="4 5" key="1">
    <citation type="submission" date="2019-10" db="EMBL/GenBank/DDBJ databases">
        <title>Georgenia wutianyii sp. nov. and Georgenia yuyongxinii sp. nov. isolated from plateau pika (Ochotona curzoniae) in the Qinghai-Tibet plateau of China.</title>
        <authorList>
            <person name="Tian Z."/>
        </authorList>
    </citation>
    <scope>NUCLEOTIDE SEQUENCE [LARGE SCALE GENOMIC DNA]</scope>
    <source>
        <strain evidence="4 5">JCM 15130</strain>
    </source>
</reference>
<keyword evidence="2 4" id="KW-0418">Kinase</keyword>
<dbReference type="GO" id="GO:0016301">
    <property type="term" value="F:kinase activity"/>
    <property type="evidence" value="ECO:0007669"/>
    <property type="project" value="UniProtKB-KW"/>
</dbReference>
<dbReference type="SUPFAM" id="SSF53613">
    <property type="entry name" value="Ribokinase-like"/>
    <property type="match status" value="1"/>
</dbReference>
<dbReference type="Gene3D" id="3.40.1190.20">
    <property type="match status" value="1"/>
</dbReference>
<evidence type="ECO:0000259" key="3">
    <source>
        <dbReference type="Pfam" id="PF00294"/>
    </source>
</evidence>
<keyword evidence="1" id="KW-0808">Transferase</keyword>
<evidence type="ECO:0000313" key="5">
    <source>
        <dbReference type="Proteomes" id="UP000429644"/>
    </source>
</evidence>
<dbReference type="PANTHER" id="PTHR42774">
    <property type="entry name" value="PHOSPHOTRANSFERASE SYSTEM TRANSPORT PROTEIN"/>
    <property type="match status" value="1"/>
</dbReference>
<sequence length="278" mass="26864">LITLDVTQVVDRLPGPDEKVVARSLAVEVGGPAANAARTAAALGRDVALVTALGPGPVADLVRAQLAPAGVGVVDVATGAAGPALSTVLVTAGTGERAVVSTNAVGRPTAPPPPGVLDGAGALLVDGHLLPAQVALAAQARARGVVVLLDGGSWKPGLEELLAHVDLAVVSADFVVPAGLGGTGDVLAAAAGLGPGLVAQTHGAGPVAVLDEGRRYALDVPAVPAGEVVDSLGAGDVLHGAVAVHLAGGASWRDALARGTEVASRSVRFAGALGWAAS</sequence>
<evidence type="ECO:0000256" key="2">
    <source>
        <dbReference type="ARBA" id="ARBA00022777"/>
    </source>
</evidence>
<organism evidence="4 5">
    <name type="scientific">Georgenia ruanii</name>
    <dbReference type="NCBI Taxonomy" id="348442"/>
    <lineage>
        <taxon>Bacteria</taxon>
        <taxon>Bacillati</taxon>
        <taxon>Actinomycetota</taxon>
        <taxon>Actinomycetes</taxon>
        <taxon>Micrococcales</taxon>
        <taxon>Bogoriellaceae</taxon>
        <taxon>Georgenia</taxon>
    </lineage>
</organism>
<gene>
    <name evidence="4" type="ORF">GB882_16550</name>
</gene>
<dbReference type="PANTHER" id="PTHR42774:SF3">
    <property type="entry name" value="KETOHEXOKINASE"/>
    <property type="match status" value="1"/>
</dbReference>
<proteinExistence type="predicted"/>
<dbReference type="InterPro" id="IPR011611">
    <property type="entry name" value="PfkB_dom"/>
</dbReference>
<accession>A0A7J9V077</accession>
<dbReference type="InterPro" id="IPR002173">
    <property type="entry name" value="Carboh/pur_kinase_PfkB_CS"/>
</dbReference>
<dbReference type="AlphaFoldDB" id="A0A7J9V077"/>
<dbReference type="InterPro" id="IPR052562">
    <property type="entry name" value="Ketohexokinase-related"/>
</dbReference>
<protein>
    <submittedName>
        <fullName evidence="4">Carbohydrate kinase</fullName>
    </submittedName>
</protein>
<evidence type="ECO:0000256" key="1">
    <source>
        <dbReference type="ARBA" id="ARBA00022679"/>
    </source>
</evidence>
<dbReference type="PROSITE" id="PS00584">
    <property type="entry name" value="PFKB_KINASES_2"/>
    <property type="match status" value="1"/>
</dbReference>
<dbReference type="EMBL" id="WHPD01003560">
    <property type="protein sequence ID" value="MPV90285.1"/>
    <property type="molecule type" value="Genomic_DNA"/>
</dbReference>
<dbReference type="Proteomes" id="UP000429644">
    <property type="component" value="Unassembled WGS sequence"/>
</dbReference>
<dbReference type="Pfam" id="PF00294">
    <property type="entry name" value="PfkB"/>
    <property type="match status" value="1"/>
</dbReference>
<feature type="non-terminal residue" evidence="4">
    <location>
        <position position="1"/>
    </location>
</feature>
<evidence type="ECO:0000313" key="4">
    <source>
        <dbReference type="EMBL" id="MPV90285.1"/>
    </source>
</evidence>
<comment type="caution">
    <text evidence="4">The sequence shown here is derived from an EMBL/GenBank/DDBJ whole genome shotgun (WGS) entry which is preliminary data.</text>
</comment>